<dbReference type="RefSeq" id="WP_043260049.1">
    <property type="nucleotide sequence ID" value="NZ_JDUV01000003.1"/>
</dbReference>
<proteinExistence type="predicted"/>
<accession>A0A087A6Y6</accession>
<organism evidence="1 2">
    <name type="scientific">Bifidobacterium callitrichos DSM 23973</name>
    <dbReference type="NCBI Taxonomy" id="1437609"/>
    <lineage>
        <taxon>Bacteria</taxon>
        <taxon>Bacillati</taxon>
        <taxon>Actinomycetota</taxon>
        <taxon>Actinomycetes</taxon>
        <taxon>Bifidobacteriales</taxon>
        <taxon>Bifidobacteriaceae</taxon>
        <taxon>Bifidobacterium</taxon>
    </lineage>
</organism>
<dbReference type="AlphaFoldDB" id="A0A087A6Y6"/>
<dbReference type="EMBL" id="JGYS01000008">
    <property type="protein sequence ID" value="KFI54536.1"/>
    <property type="molecule type" value="Genomic_DNA"/>
</dbReference>
<gene>
    <name evidence="1" type="ORF">BCAL_1472</name>
</gene>
<evidence type="ECO:0000313" key="1">
    <source>
        <dbReference type="EMBL" id="KFI54536.1"/>
    </source>
</evidence>
<dbReference type="OrthoDB" id="9987479at2"/>
<sequence>MNARHMAKIAGFIVLLIGGLAATPMLDGIQYLHWEMPVFAAHSSRSEAGTTVERAIGPGYEVTGLRTEHDRYMDISPIWRTDTDCTKRPEPILRATRKAVFHRHSAEVTGYDDGIEGVWVANCMPQEDGTVVVYAIAAERNEYGLSPDTVSAECVTLSPQDDGYVVTDYADATDPGRNFHFSPENGGYPFPQYIYEMWTGMSNQFNDAEGRPRDPMF</sequence>
<protein>
    <submittedName>
        <fullName evidence="1">Uncharacterized protein</fullName>
    </submittedName>
</protein>
<evidence type="ECO:0000313" key="2">
    <source>
        <dbReference type="Proteomes" id="UP000029072"/>
    </source>
</evidence>
<comment type="caution">
    <text evidence="1">The sequence shown here is derived from an EMBL/GenBank/DDBJ whole genome shotgun (WGS) entry which is preliminary data.</text>
</comment>
<name>A0A087A6Y6_9BIFI</name>
<reference evidence="1 2" key="1">
    <citation type="submission" date="2014-03" db="EMBL/GenBank/DDBJ databases">
        <title>Genomics of Bifidobacteria.</title>
        <authorList>
            <person name="Ventura M."/>
            <person name="Milani C."/>
            <person name="Lugli G.A."/>
        </authorList>
    </citation>
    <scope>NUCLEOTIDE SEQUENCE [LARGE SCALE GENOMIC DNA]</scope>
    <source>
        <strain evidence="1 2">DSM 23973</strain>
    </source>
</reference>
<dbReference type="STRING" id="1437609.BCAL_1472"/>
<dbReference type="Proteomes" id="UP000029072">
    <property type="component" value="Unassembled WGS sequence"/>
</dbReference>
<dbReference type="eggNOG" id="ENOG50325ZI">
    <property type="taxonomic scope" value="Bacteria"/>
</dbReference>